<feature type="transmembrane region" description="Helical" evidence="11">
    <location>
        <begin position="89"/>
        <end position="110"/>
    </location>
</feature>
<dbReference type="Gene3D" id="2.30.42.10">
    <property type="match status" value="1"/>
</dbReference>
<feature type="transmembrane region" description="Helical" evidence="11">
    <location>
        <begin position="270"/>
        <end position="294"/>
    </location>
</feature>
<keyword evidence="6" id="KW-0378">Hydrolase</keyword>
<dbReference type="Pfam" id="PF02163">
    <property type="entry name" value="Peptidase_M50"/>
    <property type="match status" value="1"/>
</dbReference>
<evidence type="ECO:0000256" key="11">
    <source>
        <dbReference type="SAM" id="Phobius"/>
    </source>
</evidence>
<dbReference type="SUPFAM" id="SSF50156">
    <property type="entry name" value="PDZ domain-like"/>
    <property type="match status" value="1"/>
</dbReference>
<dbReference type="GO" id="GO:0016020">
    <property type="term" value="C:membrane"/>
    <property type="evidence" value="ECO:0007669"/>
    <property type="project" value="UniProtKB-SubCell"/>
</dbReference>
<accession>A0A1G2RV82</accession>
<evidence type="ECO:0000256" key="10">
    <source>
        <dbReference type="ARBA" id="ARBA00023136"/>
    </source>
</evidence>
<feature type="transmembrane region" description="Helical" evidence="11">
    <location>
        <begin position="233"/>
        <end position="250"/>
    </location>
</feature>
<reference evidence="13 14" key="1">
    <citation type="journal article" date="2016" name="Nat. Commun.">
        <title>Thousands of microbial genomes shed light on interconnected biogeochemical processes in an aquifer system.</title>
        <authorList>
            <person name="Anantharaman K."/>
            <person name="Brown C.T."/>
            <person name="Hug L.A."/>
            <person name="Sharon I."/>
            <person name="Castelle C.J."/>
            <person name="Probst A.J."/>
            <person name="Thomas B.C."/>
            <person name="Singh A."/>
            <person name="Wilkins M.J."/>
            <person name="Karaoz U."/>
            <person name="Brodie E.L."/>
            <person name="Williams K.H."/>
            <person name="Hubbard S.S."/>
            <person name="Banfield J.F."/>
        </authorList>
    </citation>
    <scope>NUCLEOTIDE SEQUENCE [LARGE SCALE GENOMIC DNA]</scope>
</reference>
<keyword evidence="7" id="KW-0862">Zinc</keyword>
<comment type="similarity">
    <text evidence="3">Belongs to the peptidase M50B family.</text>
</comment>
<keyword evidence="10 11" id="KW-0472">Membrane</keyword>
<dbReference type="CDD" id="cd06163">
    <property type="entry name" value="S2P-M50_PDZ_RseP-like"/>
    <property type="match status" value="1"/>
</dbReference>
<evidence type="ECO:0000256" key="9">
    <source>
        <dbReference type="ARBA" id="ARBA00023049"/>
    </source>
</evidence>
<organism evidence="13 14">
    <name type="scientific">Candidatus Wildermuthbacteria bacterium RIFCSPLOWO2_02_FULL_47_9c</name>
    <dbReference type="NCBI Taxonomy" id="1802466"/>
    <lineage>
        <taxon>Bacteria</taxon>
        <taxon>Candidatus Wildermuthiibacteriota</taxon>
    </lineage>
</organism>
<comment type="subcellular location">
    <subcellularLocation>
        <location evidence="2">Membrane</location>
        <topology evidence="2">Multi-pass membrane protein</topology>
    </subcellularLocation>
</comment>
<dbReference type="InterPro" id="IPR036034">
    <property type="entry name" value="PDZ_sf"/>
</dbReference>
<proteinExistence type="inferred from homology"/>
<dbReference type="EMBL" id="MHUL01000025">
    <property type="protein sequence ID" value="OHA76754.1"/>
    <property type="molecule type" value="Genomic_DNA"/>
</dbReference>
<evidence type="ECO:0000256" key="3">
    <source>
        <dbReference type="ARBA" id="ARBA00007931"/>
    </source>
</evidence>
<dbReference type="PANTHER" id="PTHR42837:SF2">
    <property type="entry name" value="MEMBRANE METALLOPROTEASE ARASP2, CHLOROPLASTIC-RELATED"/>
    <property type="match status" value="1"/>
</dbReference>
<evidence type="ECO:0000256" key="7">
    <source>
        <dbReference type="ARBA" id="ARBA00022833"/>
    </source>
</evidence>
<keyword evidence="9" id="KW-0482">Metalloprotease</keyword>
<dbReference type="InterPro" id="IPR004387">
    <property type="entry name" value="Pept_M50_Zn"/>
</dbReference>
<dbReference type="GO" id="GO:0004222">
    <property type="term" value="F:metalloendopeptidase activity"/>
    <property type="evidence" value="ECO:0007669"/>
    <property type="project" value="InterPro"/>
</dbReference>
<sequence>MTILIVFISLILLIVLHELGHFLVAKKFNVKVEEFGVGIPPRIAGVRFGETLYSLNLLPLGAFVRLQGEEGGDPLGNRSYASKSVLQRFLIVAAGVVAFWLIAFFILTFLGATQGIPSQVADDFSGKAWVQILAVAPESPASAAGLTPGDVIEGFTTVSQVQEFTASHAGQDVIMNVLSGKDRREVTLNIREHVPAGQGPLGIALARAAFVSYPWYEAPVQAAVFTWQFTVQVLRGLGLLVVNLLSFQGVPEGTQFLGVVGIFGLLQNAFAFGLGSFLSLLALLSVYLAVFNALPIPAVDGGKLLFLAIEAIRKKPVQAR</sequence>
<feature type="domain" description="Peptidase M50" evidence="12">
    <location>
        <begin position="7"/>
        <end position="319"/>
    </location>
</feature>
<evidence type="ECO:0000313" key="14">
    <source>
        <dbReference type="Proteomes" id="UP000178222"/>
    </source>
</evidence>
<dbReference type="PANTHER" id="PTHR42837">
    <property type="entry name" value="REGULATOR OF SIGMA-E PROTEASE RSEP"/>
    <property type="match status" value="1"/>
</dbReference>
<evidence type="ECO:0000256" key="2">
    <source>
        <dbReference type="ARBA" id="ARBA00004141"/>
    </source>
</evidence>
<keyword evidence="5 11" id="KW-0812">Transmembrane</keyword>
<dbReference type="AlphaFoldDB" id="A0A1G2RV82"/>
<keyword evidence="4" id="KW-0645">Protease</keyword>
<evidence type="ECO:0000259" key="12">
    <source>
        <dbReference type="Pfam" id="PF02163"/>
    </source>
</evidence>
<comment type="caution">
    <text evidence="13">The sequence shown here is derived from an EMBL/GenBank/DDBJ whole genome shotgun (WGS) entry which is preliminary data.</text>
</comment>
<gene>
    <name evidence="13" type="ORF">A3J30_03625</name>
</gene>
<evidence type="ECO:0000256" key="4">
    <source>
        <dbReference type="ARBA" id="ARBA00022670"/>
    </source>
</evidence>
<comment type="cofactor">
    <cofactor evidence="1">
        <name>Zn(2+)</name>
        <dbReference type="ChEBI" id="CHEBI:29105"/>
    </cofactor>
</comment>
<dbReference type="InterPro" id="IPR008915">
    <property type="entry name" value="Peptidase_M50"/>
</dbReference>
<feature type="non-terminal residue" evidence="13">
    <location>
        <position position="320"/>
    </location>
</feature>
<evidence type="ECO:0000256" key="6">
    <source>
        <dbReference type="ARBA" id="ARBA00022801"/>
    </source>
</evidence>
<protein>
    <recommendedName>
        <fullName evidence="12">Peptidase M50 domain-containing protein</fullName>
    </recommendedName>
</protein>
<name>A0A1G2RV82_9BACT</name>
<evidence type="ECO:0000256" key="1">
    <source>
        <dbReference type="ARBA" id="ARBA00001947"/>
    </source>
</evidence>
<evidence type="ECO:0000256" key="8">
    <source>
        <dbReference type="ARBA" id="ARBA00022989"/>
    </source>
</evidence>
<dbReference type="GO" id="GO:0006508">
    <property type="term" value="P:proteolysis"/>
    <property type="evidence" value="ECO:0007669"/>
    <property type="project" value="UniProtKB-KW"/>
</dbReference>
<dbReference type="Proteomes" id="UP000178222">
    <property type="component" value="Unassembled WGS sequence"/>
</dbReference>
<keyword evidence="8 11" id="KW-1133">Transmembrane helix</keyword>
<evidence type="ECO:0000256" key="5">
    <source>
        <dbReference type="ARBA" id="ARBA00022692"/>
    </source>
</evidence>
<evidence type="ECO:0000313" key="13">
    <source>
        <dbReference type="EMBL" id="OHA76754.1"/>
    </source>
</evidence>